<dbReference type="NCBIfam" id="TIGR03696">
    <property type="entry name" value="Rhs_assc_core"/>
    <property type="match status" value="1"/>
</dbReference>
<evidence type="ECO:0000256" key="2">
    <source>
        <dbReference type="SAM" id="Phobius"/>
    </source>
</evidence>
<keyword evidence="2" id="KW-0472">Membrane</keyword>
<feature type="domain" description="Teneurin-like YD-shell" evidence="4">
    <location>
        <begin position="567"/>
        <end position="660"/>
    </location>
</feature>
<name>A0A7G9Z689_9EURY</name>
<dbReference type="Pfam" id="PF20148">
    <property type="entry name" value="DUF6531"/>
    <property type="match status" value="1"/>
</dbReference>
<dbReference type="InterPro" id="IPR056823">
    <property type="entry name" value="TEN-like_YD-shell"/>
</dbReference>
<accession>A0A7G9Z689</accession>
<keyword evidence="2" id="KW-1133">Transmembrane helix</keyword>
<evidence type="ECO:0000259" key="4">
    <source>
        <dbReference type="Pfam" id="PF25023"/>
    </source>
</evidence>
<keyword evidence="2" id="KW-0812">Transmembrane</keyword>
<feature type="transmembrane region" description="Helical" evidence="2">
    <location>
        <begin position="12"/>
        <end position="33"/>
    </location>
</feature>
<dbReference type="InterPro" id="IPR006530">
    <property type="entry name" value="YD"/>
</dbReference>
<dbReference type="InterPro" id="IPR045351">
    <property type="entry name" value="DUF6531"/>
</dbReference>
<dbReference type="Pfam" id="PF25023">
    <property type="entry name" value="TEN_YD-shell"/>
    <property type="match status" value="5"/>
</dbReference>
<gene>
    <name evidence="5" type="ORF">DIJDKDOB_00004</name>
</gene>
<keyword evidence="1" id="KW-0677">Repeat</keyword>
<evidence type="ECO:0000259" key="3">
    <source>
        <dbReference type="Pfam" id="PF20148"/>
    </source>
</evidence>
<feature type="domain" description="Teneurin-like YD-shell" evidence="4">
    <location>
        <begin position="404"/>
        <end position="544"/>
    </location>
</feature>
<evidence type="ECO:0000256" key="1">
    <source>
        <dbReference type="ARBA" id="ARBA00022737"/>
    </source>
</evidence>
<evidence type="ECO:0000313" key="5">
    <source>
        <dbReference type="EMBL" id="QNO55773.1"/>
    </source>
</evidence>
<organism evidence="5">
    <name type="scientific">Candidatus Methanophaga sp. ANME-1 ERB7</name>
    <dbReference type="NCBI Taxonomy" id="2759913"/>
    <lineage>
        <taxon>Archaea</taxon>
        <taxon>Methanobacteriati</taxon>
        <taxon>Methanobacteriota</taxon>
        <taxon>Stenosarchaea group</taxon>
        <taxon>Methanomicrobia</taxon>
        <taxon>Candidatus Methanophagales</taxon>
        <taxon>Candidatus Methanophagaceae</taxon>
        <taxon>Candidatus Methanophaga</taxon>
    </lineage>
</organism>
<dbReference type="Gene3D" id="2.180.10.10">
    <property type="entry name" value="RHS repeat-associated core"/>
    <property type="match status" value="4"/>
</dbReference>
<sequence>MALLDINSLKTKFVSFFLISLMISSMFTGMIVADVTTNATITNNEAFDDPPFYSGNTGYESGYYYIADMVCTANGNLYLSEKDISVKARGFEIEINRSYNSHNSGSHGPFGFGWTFNYNIKLVENPDNSVTMFDGDGSIHNFTSIGGGEYAPPPGLHSKLTKNPDGSFILRFKDGSKYNFDSNGTLINITDKNNNHLNFDYTSERLTRVFDDSGLDLTFTYDSGGRITSITDPLGRLIKYEYSVGDLVKVTDAMGNSDLYFYYDNHKLKNHIDRVNGTMLFSYYDETNNVKNIKTSLYNRSTESYLNPFILYSFAYNDNITDVTDAMGHITSIQVNSNGNPIKITDPLGGVTRMDWDSNMNLVSFTDANGNTYTDEYDSYGNLVKETDSQGNTTLYVWETSESDFNYLSLLMNITNARGFTTSFEYDLNGNVIKLTDATGNSTYMEYNFFGELTKEIDPMGYQTLFSYNTHGFLINFTDANGNITKYIYDAVGRLIGVIDANGHKTTMMYDDNDNFIEEIDALGNKTLYSYNPAGNFIGIVDANGHKTTYRGGSLSGGVVDSLNNNIDYFFDKNGNLIKVTNAKNGSTTIVYDALGRATSITDALGKTEFYTYDAVGNLISQKDRNGNTIIYAYDKLNRLIQITDAMGHVTQYSYDAVDNIISEIDANNYATFYEYDPLNRIIRITDQIGNNEFFSYDANDNLLKYTDAEQNSAKYEYDKLNKLTKIITPLGYEILYEYDSIGNLISKADANGNKNIYGYDALNRLILISYPDGKNISMSYDAVGNLIKIINTERFGNTVAKYDELDRIISITTDYDSFVKTINYTYDENGNTIRMQDPEGGITQYSYDALDRLLSITNSLNEVTTFNYDHDGKTTGVNYPNGISTVYPYDPCDRLLSITTKKSNGDIISGYSYTYDNSINKLSMTEANGDITRYEYDAVYRLVNATSPSGCSTRYTYDRIGNRLLKMNNTTAVTYTYDSDGRLLSADGIGFSYDKNGNLISKTDGTIYQYDYENMLTKIVLPDGREINYGHSPYGARLSKIDDTGTTYYFYDSEDVIFDMDENGLPKVKYTYRPGIDQSISMNRDGITSYFHLDGVGSVAFVTNPDQNSIAKYRYDAFGAIIEETGAVINRYKFTGREYDENSNLYYYRARYYDPEIGRFLQKDPLMYVFAGVTNSYIYVSNNPINWIDPSGLRPIPSAAKDWKKTARETYKQIDKFYLTGPDGWKPYIGGGRQKKINRNIRRINRP</sequence>
<feature type="domain" description="Teneurin-like YD-shell" evidence="4">
    <location>
        <begin position="922"/>
        <end position="1166"/>
    </location>
</feature>
<dbReference type="InterPro" id="IPR050708">
    <property type="entry name" value="T6SS_VgrG/RHS"/>
</dbReference>
<feature type="domain" description="DUF6531" evidence="3">
    <location>
        <begin position="68"/>
        <end position="142"/>
    </location>
</feature>
<dbReference type="Pfam" id="PF05593">
    <property type="entry name" value="RHS_repeat"/>
    <property type="match status" value="3"/>
</dbReference>
<feature type="domain" description="Teneurin-like YD-shell" evidence="4">
    <location>
        <begin position="776"/>
        <end position="905"/>
    </location>
</feature>
<feature type="domain" description="Teneurin-like YD-shell" evidence="4">
    <location>
        <begin position="157"/>
        <end position="240"/>
    </location>
</feature>
<dbReference type="InterPro" id="IPR022385">
    <property type="entry name" value="Rhs_assc_core"/>
</dbReference>
<dbReference type="AlphaFoldDB" id="A0A7G9Z689"/>
<dbReference type="NCBIfam" id="TIGR01643">
    <property type="entry name" value="YD_repeat_2x"/>
    <property type="match status" value="14"/>
</dbReference>
<dbReference type="PANTHER" id="PTHR32305">
    <property type="match status" value="1"/>
</dbReference>
<dbReference type="PANTHER" id="PTHR32305:SF15">
    <property type="entry name" value="PROTEIN RHSA-RELATED"/>
    <property type="match status" value="1"/>
</dbReference>
<protein>
    <submittedName>
        <fullName evidence="5">Uncharacterized protein</fullName>
    </submittedName>
</protein>
<proteinExistence type="predicted"/>
<dbReference type="EMBL" id="MT631629">
    <property type="protein sequence ID" value="QNO55773.1"/>
    <property type="molecule type" value="Genomic_DNA"/>
</dbReference>
<dbReference type="InterPro" id="IPR031325">
    <property type="entry name" value="RHS_repeat"/>
</dbReference>
<reference evidence="5" key="1">
    <citation type="submission" date="2020-06" db="EMBL/GenBank/DDBJ databases">
        <title>Unique genomic features of the anaerobic methanotrophic archaea.</title>
        <authorList>
            <person name="Chadwick G.L."/>
            <person name="Skennerton C.T."/>
            <person name="Laso-Perez R."/>
            <person name="Leu A.O."/>
            <person name="Speth D.R."/>
            <person name="Yu H."/>
            <person name="Morgan-Lang C."/>
            <person name="Hatzenpichler R."/>
            <person name="Goudeau D."/>
            <person name="Malmstrom R."/>
            <person name="Brazelton W.J."/>
            <person name="Woyke T."/>
            <person name="Hallam S.J."/>
            <person name="Tyson G.W."/>
            <person name="Wegener G."/>
            <person name="Boetius A."/>
            <person name="Orphan V."/>
        </authorList>
    </citation>
    <scope>NUCLEOTIDE SEQUENCE</scope>
</reference>
<dbReference type="SUPFAM" id="SSF50956">
    <property type="entry name" value="Thermostable phytase (3-phytase)"/>
    <property type="match status" value="1"/>
</dbReference>